<dbReference type="GO" id="GO:0016491">
    <property type="term" value="F:oxidoreductase activity"/>
    <property type="evidence" value="ECO:0007669"/>
    <property type="project" value="UniProtKB-KW"/>
</dbReference>
<dbReference type="Gene3D" id="3.30.465.10">
    <property type="match status" value="1"/>
</dbReference>
<dbReference type="PANTHER" id="PTHR42973">
    <property type="entry name" value="BINDING OXIDOREDUCTASE, PUTATIVE (AFU_ORTHOLOGUE AFUA_1G17690)-RELATED"/>
    <property type="match status" value="1"/>
</dbReference>
<dbReference type="PROSITE" id="PS51387">
    <property type="entry name" value="FAD_PCMH"/>
    <property type="match status" value="1"/>
</dbReference>
<keyword evidence="4" id="KW-0560">Oxidoreductase</keyword>
<dbReference type="InterPro" id="IPR050416">
    <property type="entry name" value="FAD-linked_Oxidoreductase"/>
</dbReference>
<dbReference type="Pfam" id="PF01565">
    <property type="entry name" value="FAD_binding_4"/>
    <property type="match status" value="1"/>
</dbReference>
<dbReference type="Proteomes" id="UP000629468">
    <property type="component" value="Unassembled WGS sequence"/>
</dbReference>
<keyword evidence="3" id="KW-0274">FAD</keyword>
<dbReference type="InterPro" id="IPR036318">
    <property type="entry name" value="FAD-bd_PCMH-like_sf"/>
</dbReference>
<evidence type="ECO:0000313" key="7">
    <source>
        <dbReference type="Proteomes" id="UP000629468"/>
    </source>
</evidence>
<accession>A0A8H7C0Z7</accession>
<evidence type="ECO:0000313" key="6">
    <source>
        <dbReference type="EMBL" id="KAF7760342.1"/>
    </source>
</evidence>
<organism evidence="6 7">
    <name type="scientific">Agaricus bisporus var. burnettii</name>
    <dbReference type="NCBI Taxonomy" id="192524"/>
    <lineage>
        <taxon>Eukaryota</taxon>
        <taxon>Fungi</taxon>
        <taxon>Dikarya</taxon>
        <taxon>Basidiomycota</taxon>
        <taxon>Agaricomycotina</taxon>
        <taxon>Agaricomycetes</taxon>
        <taxon>Agaricomycetidae</taxon>
        <taxon>Agaricales</taxon>
        <taxon>Agaricineae</taxon>
        <taxon>Agaricaceae</taxon>
        <taxon>Agaricus</taxon>
    </lineage>
</organism>
<dbReference type="InterPro" id="IPR016169">
    <property type="entry name" value="FAD-bd_PCMH_sub2"/>
</dbReference>
<evidence type="ECO:0000256" key="4">
    <source>
        <dbReference type="ARBA" id="ARBA00023002"/>
    </source>
</evidence>
<evidence type="ECO:0000256" key="2">
    <source>
        <dbReference type="ARBA" id="ARBA00022630"/>
    </source>
</evidence>
<dbReference type="AlphaFoldDB" id="A0A8H7C0Z7"/>
<dbReference type="PANTHER" id="PTHR42973:SF13">
    <property type="entry name" value="FAD-BINDING PCMH-TYPE DOMAIN-CONTAINING PROTEIN"/>
    <property type="match status" value="1"/>
</dbReference>
<protein>
    <submittedName>
        <fullName evidence="6">CAZyme family AA7</fullName>
    </submittedName>
</protein>
<dbReference type="EMBL" id="JABXXO010000015">
    <property type="protein sequence ID" value="KAF7760342.1"/>
    <property type="molecule type" value="Genomic_DNA"/>
</dbReference>
<keyword evidence="2" id="KW-0285">Flavoprotein</keyword>
<comment type="caution">
    <text evidence="6">The sequence shown here is derived from an EMBL/GenBank/DDBJ whole genome shotgun (WGS) entry which is preliminary data.</text>
</comment>
<reference evidence="6 7" key="1">
    <citation type="journal article" name="Sci. Rep.">
        <title>Telomere-to-telomere assembled and centromere annotated genomes of the two main subspecies of the button mushroom Agaricus bisporus reveal especially polymorphic chromosome ends.</title>
        <authorList>
            <person name="Sonnenberg A.S.M."/>
            <person name="Sedaghat-Telgerd N."/>
            <person name="Lavrijssen B."/>
            <person name="Ohm R.A."/>
            <person name="Hendrickx P.M."/>
            <person name="Scholtmeijer K."/>
            <person name="Baars J.J.P."/>
            <person name="van Peer A."/>
        </authorList>
    </citation>
    <scope>NUCLEOTIDE SEQUENCE [LARGE SCALE GENOMIC DNA]</scope>
    <source>
        <strain evidence="6 7">H119_p4</strain>
    </source>
</reference>
<evidence type="ECO:0000256" key="3">
    <source>
        <dbReference type="ARBA" id="ARBA00022827"/>
    </source>
</evidence>
<comment type="similarity">
    <text evidence="1">Belongs to the oxygen-dependent FAD-linked oxidoreductase family.</text>
</comment>
<sequence>MLISIRLGAFFIWVLATVWVVVDKPFVLNALAINTQWGPGINQDALLNITTLTSEIAKSTRSCTNLREELGSDIVQLYGEEEYVEAMRNPASFFNSIQRPACVVVPRVDVHVQRTMATIYRDRVRYAVMSGGHTGMTGWNSVQDGILIFFGKMKSITYDESRNRATIQPGVRWGEALSQLEPYGVAPMGGRLGDIGTGLLLGGGVSYLAPENGWSTDGVTEMDVVLVDGRQVTVNASNQYSDLFRALKGGGSRFGIVTRFEVEPIRVGRRSDKNWYGGVILYPESSAEALIRAVHKFVQTNTDPKAAALFILGYVMQNGKPVASHTVAYFYKGSSLPRDVFGDFLDIPHDFESLAPMSYIEATDVFGAGDDRGFGHRFSGTSFVGEPEKCLKAFRDFQRFATESAHVVNSTVFGLTPIPLHQIETARKKGGNALQPALRPYLSAHWNTVFLEGQEQIPAKVELGLKWLMRRNPPCSGAPLDMNESDATQNVYATYGDYEFLKHVYQKYDPTRFNVRYSQGPIGL</sequence>
<proteinExistence type="inferred from homology"/>
<evidence type="ECO:0000259" key="5">
    <source>
        <dbReference type="PROSITE" id="PS51387"/>
    </source>
</evidence>
<dbReference type="SUPFAM" id="SSF56176">
    <property type="entry name" value="FAD-binding/transporter-associated domain-like"/>
    <property type="match status" value="1"/>
</dbReference>
<dbReference type="GO" id="GO:0071949">
    <property type="term" value="F:FAD binding"/>
    <property type="evidence" value="ECO:0007669"/>
    <property type="project" value="InterPro"/>
</dbReference>
<evidence type="ECO:0000256" key="1">
    <source>
        <dbReference type="ARBA" id="ARBA00005466"/>
    </source>
</evidence>
<dbReference type="InterPro" id="IPR006094">
    <property type="entry name" value="Oxid_FAD_bind_N"/>
</dbReference>
<dbReference type="InterPro" id="IPR016166">
    <property type="entry name" value="FAD-bd_PCMH"/>
</dbReference>
<feature type="domain" description="FAD-binding PCMH-type" evidence="5">
    <location>
        <begin position="96"/>
        <end position="267"/>
    </location>
</feature>
<gene>
    <name evidence="6" type="ORF">Agabi119p4_11018</name>
</gene>
<name>A0A8H7C0Z7_AGABI</name>